<evidence type="ECO:0000313" key="1">
    <source>
        <dbReference type="EMBL" id="KAD4385464.1"/>
    </source>
</evidence>
<dbReference type="EMBL" id="SZYD01000013">
    <property type="protein sequence ID" value="KAD4385464.1"/>
    <property type="molecule type" value="Genomic_DNA"/>
</dbReference>
<sequence length="214" mass="23972">MDALKDMKKENEVRDKTIGALLKKVGHIVEELARIKALDTLVDNNTTNIPPVVEEVPLTLLIVDDKVENITNISKQYKGGAHQTVYITPRENPLNKTLAVHSNHSPLANISINILREDGLGSKKRNVRRDDTGHDIQKQTPIDSTVMSIMRKEIWTWHVNYRAFNGNSAGKCAFMPSCGYVTYTLTIRAKVWTRGINHRAYDGNSGGKCSIRPP</sequence>
<proteinExistence type="predicted"/>
<evidence type="ECO:0000313" key="2">
    <source>
        <dbReference type="Proteomes" id="UP000326396"/>
    </source>
</evidence>
<dbReference type="Proteomes" id="UP000326396">
    <property type="component" value="Linkage Group LG3"/>
</dbReference>
<comment type="caution">
    <text evidence="1">The sequence shown here is derived from an EMBL/GenBank/DDBJ whole genome shotgun (WGS) entry which is preliminary data.</text>
</comment>
<accession>A0A5N6N5G3</accession>
<organism evidence="1 2">
    <name type="scientific">Mikania micrantha</name>
    <name type="common">bitter vine</name>
    <dbReference type="NCBI Taxonomy" id="192012"/>
    <lineage>
        <taxon>Eukaryota</taxon>
        <taxon>Viridiplantae</taxon>
        <taxon>Streptophyta</taxon>
        <taxon>Embryophyta</taxon>
        <taxon>Tracheophyta</taxon>
        <taxon>Spermatophyta</taxon>
        <taxon>Magnoliopsida</taxon>
        <taxon>eudicotyledons</taxon>
        <taxon>Gunneridae</taxon>
        <taxon>Pentapetalae</taxon>
        <taxon>asterids</taxon>
        <taxon>campanulids</taxon>
        <taxon>Asterales</taxon>
        <taxon>Asteraceae</taxon>
        <taxon>Asteroideae</taxon>
        <taxon>Heliantheae alliance</taxon>
        <taxon>Eupatorieae</taxon>
        <taxon>Mikania</taxon>
    </lineage>
</organism>
<protein>
    <submittedName>
        <fullName evidence="1">Uncharacterized protein</fullName>
    </submittedName>
</protein>
<name>A0A5N6N5G3_9ASTR</name>
<keyword evidence="2" id="KW-1185">Reference proteome</keyword>
<gene>
    <name evidence="1" type="ORF">E3N88_25632</name>
</gene>
<reference evidence="1 2" key="1">
    <citation type="submission" date="2019-05" db="EMBL/GenBank/DDBJ databases">
        <title>Mikania micrantha, genome provides insights into the molecular mechanism of rapid growth.</title>
        <authorList>
            <person name="Liu B."/>
        </authorList>
    </citation>
    <scope>NUCLEOTIDE SEQUENCE [LARGE SCALE GENOMIC DNA]</scope>
    <source>
        <strain evidence="1">NLD-2019</strain>
        <tissue evidence="1">Leaf</tissue>
    </source>
</reference>
<dbReference type="AlphaFoldDB" id="A0A5N6N5G3"/>